<feature type="transmembrane region" description="Helical" evidence="11">
    <location>
        <begin position="303"/>
        <end position="322"/>
    </location>
</feature>
<keyword evidence="14" id="KW-1185">Reference proteome</keyword>
<dbReference type="Pfam" id="PF02096">
    <property type="entry name" value="60KD_IMP"/>
    <property type="match status" value="1"/>
</dbReference>
<dbReference type="InterPro" id="IPR028055">
    <property type="entry name" value="YidC/Oxa/ALB_C"/>
</dbReference>
<comment type="subcellular location">
    <subcellularLocation>
        <location evidence="9">Membrane</location>
        <topology evidence="9">Multi-pass membrane protein</topology>
    </subcellularLocation>
    <subcellularLocation>
        <location evidence="1">Mitochondrion inner membrane</location>
        <topology evidence="1">Multi-pass membrane protein</topology>
    </subcellularLocation>
</comment>
<reference evidence="13 14" key="1">
    <citation type="journal article" date="2018" name="BMC Genomics">
        <title>Comparative genome analyses reveal sequence features reflecting distinct modes of host-adaptation between dicot and monocot powdery mildew.</title>
        <authorList>
            <person name="Wu Y."/>
            <person name="Ma X."/>
            <person name="Pan Z."/>
            <person name="Kale S.D."/>
            <person name="Song Y."/>
            <person name="King H."/>
            <person name="Zhang Q."/>
            <person name="Presley C."/>
            <person name="Deng X."/>
            <person name="Wei C.I."/>
            <person name="Xiao S."/>
        </authorList>
    </citation>
    <scope>NUCLEOTIDE SEQUENCE [LARGE SCALE GENOMIC DNA]</scope>
    <source>
        <strain evidence="13">UMSG2</strain>
    </source>
</reference>
<dbReference type="AlphaFoldDB" id="A0A420HAF3"/>
<evidence type="ECO:0000256" key="4">
    <source>
        <dbReference type="ARBA" id="ARBA00022792"/>
    </source>
</evidence>
<evidence type="ECO:0000259" key="12">
    <source>
        <dbReference type="Pfam" id="PF02096"/>
    </source>
</evidence>
<keyword evidence="3 9" id="KW-0812">Transmembrane</keyword>
<evidence type="ECO:0000256" key="1">
    <source>
        <dbReference type="ARBA" id="ARBA00004448"/>
    </source>
</evidence>
<accession>A0A420HAF3</accession>
<comment type="caution">
    <text evidence="13">The sequence shown here is derived from an EMBL/GenBank/DDBJ whole genome shotgun (WGS) entry which is preliminary data.</text>
</comment>
<gene>
    <name evidence="13" type="ORF">OnM2_098021</name>
</gene>
<feature type="domain" description="Membrane insertase YidC/Oxa/ALB C-terminal" evidence="12">
    <location>
        <begin position="186"/>
        <end position="378"/>
    </location>
</feature>
<dbReference type="InterPro" id="IPR001708">
    <property type="entry name" value="YidC/ALB3/OXA1/COX18"/>
</dbReference>
<dbReference type="OrthoDB" id="2148490at2759"/>
<protein>
    <submittedName>
        <fullName evidence="13">Mitochondrial inner membrane protein OXA1</fullName>
    </submittedName>
</protein>
<feature type="coiled-coil region" evidence="10">
    <location>
        <begin position="488"/>
        <end position="530"/>
    </location>
</feature>
<keyword evidence="5" id="KW-0809">Transit peptide</keyword>
<feature type="transmembrane region" description="Helical" evidence="11">
    <location>
        <begin position="343"/>
        <end position="370"/>
    </location>
</feature>
<name>A0A420HAF3_9PEZI</name>
<proteinExistence type="inferred from homology"/>
<evidence type="ECO:0000313" key="14">
    <source>
        <dbReference type="Proteomes" id="UP000286134"/>
    </source>
</evidence>
<dbReference type="GO" id="GO:0032979">
    <property type="term" value="P:protein insertion into mitochondrial inner membrane from matrix"/>
    <property type="evidence" value="ECO:0007669"/>
    <property type="project" value="TreeGrafter"/>
</dbReference>
<keyword evidence="8 11" id="KW-0472">Membrane</keyword>
<evidence type="ECO:0000256" key="6">
    <source>
        <dbReference type="ARBA" id="ARBA00022989"/>
    </source>
</evidence>
<evidence type="ECO:0000256" key="10">
    <source>
        <dbReference type="SAM" id="Coils"/>
    </source>
</evidence>
<evidence type="ECO:0000256" key="2">
    <source>
        <dbReference type="ARBA" id="ARBA00009877"/>
    </source>
</evidence>
<evidence type="ECO:0000256" key="7">
    <source>
        <dbReference type="ARBA" id="ARBA00023128"/>
    </source>
</evidence>
<organism evidence="13 14">
    <name type="scientific">Erysiphe neolycopersici</name>
    <dbReference type="NCBI Taxonomy" id="212602"/>
    <lineage>
        <taxon>Eukaryota</taxon>
        <taxon>Fungi</taxon>
        <taxon>Dikarya</taxon>
        <taxon>Ascomycota</taxon>
        <taxon>Pezizomycotina</taxon>
        <taxon>Leotiomycetes</taxon>
        <taxon>Erysiphales</taxon>
        <taxon>Erysiphaceae</taxon>
        <taxon>Erysiphe</taxon>
    </lineage>
</organism>
<dbReference type="STRING" id="212602.A0A420HAF3"/>
<evidence type="ECO:0000256" key="9">
    <source>
        <dbReference type="RuleBase" id="RU003945"/>
    </source>
</evidence>
<dbReference type="PANTHER" id="PTHR12428">
    <property type="entry name" value="OXA1"/>
    <property type="match status" value="1"/>
</dbReference>
<keyword evidence="4" id="KW-0999">Mitochondrion inner membrane</keyword>
<dbReference type="EMBL" id="MCFK01009820">
    <property type="protein sequence ID" value="RKF54383.1"/>
    <property type="molecule type" value="Genomic_DNA"/>
</dbReference>
<dbReference type="GO" id="GO:0032977">
    <property type="term" value="F:membrane insertase activity"/>
    <property type="evidence" value="ECO:0007669"/>
    <property type="project" value="InterPro"/>
</dbReference>
<sequence length="543" mass="60867">MLLKRESSVAGSSSQNFKNIRRWFLTKNSGGVGSIKHSSYSQLFQCYHHHCRPANIKSRPLFSLNPDISSRNLSRCPSLMTQNLSFYKISNIRLASTASNTLNTSTSSLAQTPVSSTLEITDSEFANQLSKGINLNESLEPTAEALLHAPEKIGYLKSVGLDWGWGPTSVVEYVMEHLHVYMGAPWWVTITVTAILVRVALFRPYISSAENATRMAIVNPIAKPILDKMMAAQKAGDQAGFFQYKQEQTLIYKRAGVKMWKSGIPLIQMVIGFGTFRLLNGMAKLPVPGLETGGTLWFQNLSVADPLYILPLATAATLHWVMKKGGETGVQTMNPKMLSLLKWGLPLISLVFTSWLPAGVQLTFFISGLLSLTQASLLRQPWLRSYFRMTQLPTSNVSETPNLTSPYKGNIRIAQSSYLSQAELSERFKAPDLPVKYSELDNTSLKQNIAEQKPKGSFKQILAGAVTDIKGTVKEVVETGRNFAGNTKKEVQGRLDKAEIRQRELYEKKKQEEEWNARLEEQRLRRIERKKRKHHVLSKSEKA</sequence>
<evidence type="ECO:0000256" key="5">
    <source>
        <dbReference type="ARBA" id="ARBA00022946"/>
    </source>
</evidence>
<dbReference type="PANTHER" id="PTHR12428:SF66">
    <property type="entry name" value="MITOCHONDRIAL INNER MEMBRANE PROTEIN OXA1L"/>
    <property type="match status" value="1"/>
</dbReference>
<evidence type="ECO:0000313" key="13">
    <source>
        <dbReference type="EMBL" id="RKF54383.1"/>
    </source>
</evidence>
<evidence type="ECO:0000256" key="8">
    <source>
        <dbReference type="ARBA" id="ARBA00023136"/>
    </source>
</evidence>
<keyword evidence="10" id="KW-0175">Coiled coil</keyword>
<feature type="transmembrane region" description="Helical" evidence="11">
    <location>
        <begin position="263"/>
        <end position="283"/>
    </location>
</feature>
<dbReference type="CDD" id="cd20069">
    <property type="entry name" value="5TM_Oxa1-like"/>
    <property type="match status" value="1"/>
</dbReference>
<evidence type="ECO:0000256" key="3">
    <source>
        <dbReference type="ARBA" id="ARBA00022692"/>
    </source>
</evidence>
<keyword evidence="7" id="KW-0496">Mitochondrion</keyword>
<evidence type="ECO:0000256" key="11">
    <source>
        <dbReference type="SAM" id="Phobius"/>
    </source>
</evidence>
<feature type="transmembrane region" description="Helical" evidence="11">
    <location>
        <begin position="184"/>
        <end position="206"/>
    </location>
</feature>
<dbReference type="Proteomes" id="UP000286134">
    <property type="component" value="Unassembled WGS sequence"/>
</dbReference>
<keyword evidence="6 11" id="KW-1133">Transmembrane helix</keyword>
<comment type="similarity">
    <text evidence="2 9">Belongs to the OXA1/ALB3/YidC family.</text>
</comment>
<dbReference type="GO" id="GO:0005743">
    <property type="term" value="C:mitochondrial inner membrane"/>
    <property type="evidence" value="ECO:0007669"/>
    <property type="project" value="UniProtKB-SubCell"/>
</dbReference>